<dbReference type="InterPro" id="IPR000836">
    <property type="entry name" value="PRTase_dom"/>
</dbReference>
<keyword evidence="2" id="KW-0808">Transferase</keyword>
<protein>
    <submittedName>
        <fullName evidence="2">Phosphoribosyltransferase</fullName>
    </submittedName>
</protein>
<proteinExistence type="predicted"/>
<evidence type="ECO:0000313" key="2">
    <source>
        <dbReference type="EMBL" id="ABI57079.1"/>
    </source>
</evidence>
<dbReference type="Pfam" id="PF00156">
    <property type="entry name" value="Pribosyltran"/>
    <property type="match status" value="1"/>
</dbReference>
<dbReference type="CDD" id="cd06223">
    <property type="entry name" value="PRTases_typeI"/>
    <property type="match status" value="1"/>
</dbReference>
<gene>
    <name evidence="2" type="ordered locus">Mlg_1733</name>
</gene>
<keyword evidence="3" id="KW-1185">Reference proteome</keyword>
<dbReference type="AlphaFoldDB" id="Q0A7V8"/>
<dbReference type="Gene3D" id="3.40.50.2020">
    <property type="match status" value="1"/>
</dbReference>
<dbReference type="InterPro" id="IPR029057">
    <property type="entry name" value="PRTase-like"/>
</dbReference>
<dbReference type="HOGENOM" id="CLU_083583_0_0_6"/>
<reference evidence="3" key="1">
    <citation type="submission" date="2006-08" db="EMBL/GenBank/DDBJ databases">
        <title>Complete sequence of Alkalilimnicola ehrilichei MLHE-1.</title>
        <authorList>
            <person name="Copeland A."/>
            <person name="Lucas S."/>
            <person name="Lapidus A."/>
            <person name="Barry K."/>
            <person name="Detter J.C."/>
            <person name="Glavina del Rio T."/>
            <person name="Hammon N."/>
            <person name="Israni S."/>
            <person name="Dalin E."/>
            <person name="Tice H."/>
            <person name="Pitluck S."/>
            <person name="Sims D."/>
            <person name="Brettin T."/>
            <person name="Bruce D."/>
            <person name="Han C."/>
            <person name="Tapia R."/>
            <person name="Gilna P."/>
            <person name="Schmutz J."/>
            <person name="Larimer F."/>
            <person name="Land M."/>
            <person name="Hauser L."/>
            <person name="Kyrpides N."/>
            <person name="Mikhailova N."/>
            <person name="Oremland R.S."/>
            <person name="Hoeft S.E."/>
            <person name="Switzer-Blum J."/>
            <person name="Kulp T."/>
            <person name="King G."/>
            <person name="Tabita R."/>
            <person name="Witte B."/>
            <person name="Santini J.M."/>
            <person name="Basu P."/>
            <person name="Hollibaugh J.T."/>
            <person name="Xie G."/>
            <person name="Stolz J.F."/>
            <person name="Richardson P."/>
        </authorList>
    </citation>
    <scope>NUCLEOTIDE SEQUENCE [LARGE SCALE GENOMIC DNA]</scope>
    <source>
        <strain evidence="3">ATCC BAA-1101 / DSM 17681 / MLHE-1</strain>
    </source>
</reference>
<dbReference type="OrthoDB" id="9810066at2"/>
<dbReference type="GO" id="GO:0016757">
    <property type="term" value="F:glycosyltransferase activity"/>
    <property type="evidence" value="ECO:0007669"/>
    <property type="project" value="UniProtKB-KW"/>
</dbReference>
<name>Q0A7V8_ALKEH</name>
<organism evidence="2 3">
    <name type="scientific">Alkalilimnicola ehrlichii (strain ATCC BAA-1101 / DSM 17681 / MLHE-1)</name>
    <dbReference type="NCBI Taxonomy" id="187272"/>
    <lineage>
        <taxon>Bacteria</taxon>
        <taxon>Pseudomonadati</taxon>
        <taxon>Pseudomonadota</taxon>
        <taxon>Gammaproteobacteria</taxon>
        <taxon>Chromatiales</taxon>
        <taxon>Ectothiorhodospiraceae</taxon>
        <taxon>Alkalilimnicola</taxon>
    </lineage>
</organism>
<dbReference type="EMBL" id="CP000453">
    <property type="protein sequence ID" value="ABI57079.1"/>
    <property type="molecule type" value="Genomic_DNA"/>
</dbReference>
<dbReference type="SUPFAM" id="SSF53271">
    <property type="entry name" value="PRTase-like"/>
    <property type="match status" value="1"/>
</dbReference>
<keyword evidence="2" id="KW-0328">Glycosyltransferase</keyword>
<evidence type="ECO:0000313" key="3">
    <source>
        <dbReference type="Proteomes" id="UP000001962"/>
    </source>
</evidence>
<accession>Q0A7V8</accession>
<dbReference type="Proteomes" id="UP000001962">
    <property type="component" value="Chromosome"/>
</dbReference>
<feature type="domain" description="Phosphoribosyltransferase" evidence="1">
    <location>
        <begin position="13"/>
        <end position="194"/>
    </location>
</feature>
<evidence type="ECO:0000259" key="1">
    <source>
        <dbReference type="Pfam" id="PF00156"/>
    </source>
</evidence>
<dbReference type="eggNOG" id="COG1926">
    <property type="taxonomic scope" value="Bacteria"/>
</dbReference>
<dbReference type="Gene3D" id="3.30.1310.20">
    <property type="entry name" value="PRTase-like"/>
    <property type="match status" value="1"/>
</dbReference>
<dbReference type="KEGG" id="aeh:Mlg_1733"/>
<sequence>MNGFQGFSDRTEAGRALARELVARDYPRPVVYALPRGGVPVAFEVAEALDAPLDLLMVRKIGVPWQPELALAAVVNGDRPEVVINEDVWRAVRVSEEAFERAKAQELETIRQRRALYLQGRERPSAAGATAIVIDDGIATGATMRVALKALRRASPERLILAVPVAPADTVVRLRAEVDELICLATPTPFQAIGLHYRDFHQVSDDEVIVLLDRRQGAAAR</sequence>